<comment type="similarity">
    <text evidence="1">Belongs to the universal ribosomal protein uL24 family.</text>
</comment>
<dbReference type="OMA" id="LEELCYI"/>
<dbReference type="GO" id="GO:0005739">
    <property type="term" value="C:mitochondrion"/>
    <property type="evidence" value="ECO:0000318"/>
    <property type="project" value="GO_Central"/>
</dbReference>
<dbReference type="AlphaFoldDB" id="A0A078IVM9"/>
<dbReference type="InterPro" id="IPR053234">
    <property type="entry name" value="RPM1_Interactor"/>
</dbReference>
<accession>A0A078IVM9</accession>
<protein>
    <submittedName>
        <fullName evidence="4">BnaC03g14780D protein</fullName>
    </submittedName>
</protein>
<dbReference type="GO" id="GO:0003723">
    <property type="term" value="F:RNA binding"/>
    <property type="evidence" value="ECO:0007669"/>
    <property type="project" value="InterPro"/>
</dbReference>
<evidence type="ECO:0000256" key="3">
    <source>
        <dbReference type="ARBA" id="ARBA00023274"/>
    </source>
</evidence>
<keyword evidence="5" id="KW-1185">Reference proteome</keyword>
<dbReference type="GO" id="GO:0005840">
    <property type="term" value="C:ribosome"/>
    <property type="evidence" value="ECO:0007669"/>
    <property type="project" value="UniProtKB-KW"/>
</dbReference>
<evidence type="ECO:0000256" key="2">
    <source>
        <dbReference type="ARBA" id="ARBA00022980"/>
    </source>
</evidence>
<dbReference type="EMBL" id="LK033207">
    <property type="protein sequence ID" value="CDY53484.1"/>
    <property type="molecule type" value="Genomic_DNA"/>
</dbReference>
<dbReference type="InterPro" id="IPR014722">
    <property type="entry name" value="Rib_uL2_dom2"/>
</dbReference>
<dbReference type="Gramene" id="CDY53484">
    <property type="protein sequence ID" value="CDY53484"/>
    <property type="gene ID" value="GSBRNA2T00010812001"/>
</dbReference>
<keyword evidence="3" id="KW-0687">Ribonucleoprotein</keyword>
<sequence>MSDLTSWSRTWRTIYTSPPTLFTFTIFATEHCHLFRPPPLSFLPPSPLLWRRLKEVTPTKRSGYYPRDGPGFSFEVACRDYPQPPRHLCLNFPFGSTPNATHCHLNKLEELCYIQHYSVVFFHFSLSVGNGKNANQTVFLSCTRCTSSWKVICGRDKGKIGEINKIFTHNSTIVIKDVSVKTTHMKSLDKFLSSNVM</sequence>
<organism evidence="4 5">
    <name type="scientific">Brassica napus</name>
    <name type="common">Rape</name>
    <dbReference type="NCBI Taxonomy" id="3708"/>
    <lineage>
        <taxon>Eukaryota</taxon>
        <taxon>Viridiplantae</taxon>
        <taxon>Streptophyta</taxon>
        <taxon>Embryophyta</taxon>
        <taxon>Tracheophyta</taxon>
        <taxon>Spermatophyta</taxon>
        <taxon>Magnoliopsida</taxon>
        <taxon>eudicotyledons</taxon>
        <taxon>Gunneridae</taxon>
        <taxon>Pentapetalae</taxon>
        <taxon>rosids</taxon>
        <taxon>malvids</taxon>
        <taxon>Brassicales</taxon>
        <taxon>Brassicaceae</taxon>
        <taxon>Brassiceae</taxon>
        <taxon>Brassica</taxon>
    </lineage>
</organism>
<name>A0A078IVM9_BRANA</name>
<dbReference type="GO" id="GO:1990904">
    <property type="term" value="C:ribonucleoprotein complex"/>
    <property type="evidence" value="ECO:0007669"/>
    <property type="project" value="UniProtKB-KW"/>
</dbReference>
<gene>
    <name evidence="4" type="primary">BnaC03g14780D</name>
    <name evidence="4" type="ORF">GSBRNA2T00010812001</name>
</gene>
<dbReference type="PaxDb" id="3708-A0A078IVM9"/>
<feature type="non-terminal residue" evidence="4">
    <location>
        <position position="197"/>
    </location>
</feature>
<evidence type="ECO:0000313" key="5">
    <source>
        <dbReference type="Proteomes" id="UP000028999"/>
    </source>
</evidence>
<keyword evidence="2" id="KW-0689">Ribosomal protein</keyword>
<dbReference type="PANTHER" id="PTHR33443:SF30">
    <property type="entry name" value="SARCOSINE DEHYDROGENASE-2C PROTEIN"/>
    <property type="match status" value="1"/>
</dbReference>
<dbReference type="GO" id="GO:0006412">
    <property type="term" value="P:translation"/>
    <property type="evidence" value="ECO:0000318"/>
    <property type="project" value="GO_Central"/>
</dbReference>
<dbReference type="SUPFAM" id="SSF50104">
    <property type="entry name" value="Translation proteins SH3-like domain"/>
    <property type="match status" value="1"/>
</dbReference>
<evidence type="ECO:0000256" key="1">
    <source>
        <dbReference type="ARBA" id="ARBA00010618"/>
    </source>
</evidence>
<evidence type="ECO:0000313" key="4">
    <source>
        <dbReference type="EMBL" id="CDY53484.1"/>
    </source>
</evidence>
<dbReference type="InterPro" id="IPR008991">
    <property type="entry name" value="Translation_prot_SH3-like_sf"/>
</dbReference>
<reference evidence="4 5" key="1">
    <citation type="journal article" date="2014" name="Science">
        <title>Plant genetics. Early allopolyploid evolution in the post-Neolithic Brassica napus oilseed genome.</title>
        <authorList>
            <person name="Chalhoub B."/>
            <person name="Denoeud F."/>
            <person name="Liu S."/>
            <person name="Parkin I.A."/>
            <person name="Tang H."/>
            <person name="Wang X."/>
            <person name="Chiquet J."/>
            <person name="Belcram H."/>
            <person name="Tong C."/>
            <person name="Samans B."/>
            <person name="Correa M."/>
            <person name="Da Silva C."/>
            <person name="Just J."/>
            <person name="Falentin C."/>
            <person name="Koh C.S."/>
            <person name="Le Clainche I."/>
            <person name="Bernard M."/>
            <person name="Bento P."/>
            <person name="Noel B."/>
            <person name="Labadie K."/>
            <person name="Alberti A."/>
            <person name="Charles M."/>
            <person name="Arnaud D."/>
            <person name="Guo H."/>
            <person name="Daviaud C."/>
            <person name="Alamery S."/>
            <person name="Jabbari K."/>
            <person name="Zhao M."/>
            <person name="Edger P.P."/>
            <person name="Chelaifa H."/>
            <person name="Tack D."/>
            <person name="Lassalle G."/>
            <person name="Mestiri I."/>
            <person name="Schnel N."/>
            <person name="Le Paslier M.C."/>
            <person name="Fan G."/>
            <person name="Renault V."/>
            <person name="Bayer P.E."/>
            <person name="Golicz A.A."/>
            <person name="Manoli S."/>
            <person name="Lee T.H."/>
            <person name="Thi V.H."/>
            <person name="Chalabi S."/>
            <person name="Hu Q."/>
            <person name="Fan C."/>
            <person name="Tollenaere R."/>
            <person name="Lu Y."/>
            <person name="Battail C."/>
            <person name="Shen J."/>
            <person name="Sidebottom C.H."/>
            <person name="Wang X."/>
            <person name="Canaguier A."/>
            <person name="Chauveau A."/>
            <person name="Berard A."/>
            <person name="Deniot G."/>
            <person name="Guan M."/>
            <person name="Liu Z."/>
            <person name="Sun F."/>
            <person name="Lim Y.P."/>
            <person name="Lyons E."/>
            <person name="Town C.D."/>
            <person name="Bancroft I."/>
            <person name="Wang X."/>
            <person name="Meng J."/>
            <person name="Ma J."/>
            <person name="Pires J.C."/>
            <person name="King G.J."/>
            <person name="Brunel D."/>
            <person name="Delourme R."/>
            <person name="Renard M."/>
            <person name="Aury J.M."/>
            <person name="Adams K.L."/>
            <person name="Batley J."/>
            <person name="Snowdon R.J."/>
            <person name="Tost J."/>
            <person name="Edwards D."/>
            <person name="Zhou Y."/>
            <person name="Hua W."/>
            <person name="Sharpe A.G."/>
            <person name="Paterson A.H."/>
            <person name="Guan C."/>
            <person name="Wincker P."/>
        </authorList>
    </citation>
    <scope>NUCLEOTIDE SEQUENCE [LARGE SCALE GENOMIC DNA]</scope>
    <source>
        <strain evidence="5">cv. Darmor-bzh</strain>
    </source>
</reference>
<dbReference type="PANTHER" id="PTHR33443">
    <property type="entry name" value="ZGC:112980"/>
    <property type="match status" value="1"/>
</dbReference>
<dbReference type="STRING" id="3708.A0A078IVM9"/>
<dbReference type="Gene3D" id="2.30.30.30">
    <property type="match status" value="1"/>
</dbReference>
<dbReference type="Proteomes" id="UP000028999">
    <property type="component" value="Unassembled WGS sequence"/>
</dbReference>
<dbReference type="CDD" id="cd06089">
    <property type="entry name" value="KOW_RPL26"/>
    <property type="match status" value="1"/>
</dbReference>
<proteinExistence type="inferred from homology"/>
<dbReference type="InterPro" id="IPR041988">
    <property type="entry name" value="Ribosomal_uL24_KOW"/>
</dbReference>